<dbReference type="EC" id="2.7.11.1" evidence="1"/>
<keyword evidence="2" id="KW-0723">Serine/threonine-protein kinase</keyword>
<dbReference type="PANTHER" id="PTHR22983:SF6">
    <property type="entry name" value="SERINE_THREONINE-PROTEIN KINASE 36"/>
    <property type="match status" value="1"/>
</dbReference>
<evidence type="ECO:0000256" key="7">
    <source>
        <dbReference type="ARBA" id="ARBA00022840"/>
    </source>
</evidence>
<keyword evidence="10" id="KW-1185">Reference proteome</keyword>
<evidence type="ECO:0000256" key="1">
    <source>
        <dbReference type="ARBA" id="ARBA00012513"/>
    </source>
</evidence>
<keyword evidence="5" id="KW-0547">Nucleotide-binding</keyword>
<evidence type="ECO:0000256" key="5">
    <source>
        <dbReference type="ARBA" id="ARBA00022741"/>
    </source>
</evidence>
<evidence type="ECO:0000256" key="4">
    <source>
        <dbReference type="ARBA" id="ARBA00022737"/>
    </source>
</evidence>
<dbReference type="RefSeq" id="XP_010425913.1">
    <property type="nucleotide sequence ID" value="XM_010427611.2"/>
</dbReference>
<evidence type="ECO:0000256" key="6">
    <source>
        <dbReference type="ARBA" id="ARBA00022777"/>
    </source>
</evidence>
<dbReference type="Pfam" id="PF00514">
    <property type="entry name" value="Arm"/>
    <property type="match status" value="1"/>
</dbReference>
<reference evidence="10" key="1">
    <citation type="journal article" date="1997" name="Nucleic Acids Res.">
        <title>tRNAscan-SE: a program for improved detection of transfer RNA genes in genomic sequence.</title>
        <authorList>
            <person name="Lowe T.M."/>
            <person name="Eddy S.R."/>
        </authorList>
    </citation>
    <scope>NUCLEOTIDE SEQUENCE [LARGE SCALE GENOMIC DNA]</scope>
    <source>
        <strain evidence="10">r\DH55</strain>
    </source>
</reference>
<protein>
    <recommendedName>
        <fullName evidence="1">non-specific serine/threonine protein kinase</fullName>
        <ecNumber evidence="1">2.7.11.1</ecNumber>
    </recommendedName>
</protein>
<dbReference type="PANTHER" id="PTHR22983">
    <property type="entry name" value="PROTEIN KINASE RELATED"/>
    <property type="match status" value="1"/>
</dbReference>
<keyword evidence="6 11" id="KW-0418">Kinase</keyword>
<evidence type="ECO:0000256" key="2">
    <source>
        <dbReference type="ARBA" id="ARBA00022527"/>
    </source>
</evidence>
<dbReference type="SUPFAM" id="SSF48371">
    <property type="entry name" value="ARM repeat"/>
    <property type="match status" value="1"/>
</dbReference>
<dbReference type="Gene3D" id="1.25.10.10">
    <property type="entry name" value="Leucine-rich Repeat Variant"/>
    <property type="match status" value="1"/>
</dbReference>
<dbReference type="RefSeq" id="XP_010425912.1">
    <property type="nucleotide sequence ID" value="XM_010427610.2"/>
</dbReference>
<sequence length="115" mass="12936">MNKLLNLSSPREVILDILMIVSDLSRMDKGFYKYIGEASVLLQPLKEFLTHSDQNIRAKACSALGNMCRHNGYFYSSLAEHQIIGLLIDRCADVTEAGCRLLSSCPEPEQERDSK</sequence>
<keyword evidence="4" id="KW-0677">Repeat</keyword>
<dbReference type="InterPro" id="IPR000225">
    <property type="entry name" value="Armadillo"/>
</dbReference>
<accession>A0ABM0TG50</accession>
<keyword evidence="7" id="KW-0067">ATP-binding</keyword>
<proteinExistence type="predicted"/>
<dbReference type="GeneID" id="104710951"/>
<gene>
    <name evidence="11 12" type="primary">LOC104710951</name>
</gene>
<keyword evidence="3" id="KW-0808">Transferase</keyword>
<comment type="catalytic activity">
    <reaction evidence="8">
        <text>L-threonyl-[protein] + ATP = O-phospho-L-threonyl-[protein] + ADP + H(+)</text>
        <dbReference type="Rhea" id="RHEA:46608"/>
        <dbReference type="Rhea" id="RHEA-COMP:11060"/>
        <dbReference type="Rhea" id="RHEA-COMP:11605"/>
        <dbReference type="ChEBI" id="CHEBI:15378"/>
        <dbReference type="ChEBI" id="CHEBI:30013"/>
        <dbReference type="ChEBI" id="CHEBI:30616"/>
        <dbReference type="ChEBI" id="CHEBI:61977"/>
        <dbReference type="ChEBI" id="CHEBI:456216"/>
        <dbReference type="EC" id="2.7.11.1"/>
    </reaction>
</comment>
<evidence type="ECO:0000313" key="12">
    <source>
        <dbReference type="RefSeq" id="XP_010425913.1"/>
    </source>
</evidence>
<reference evidence="10" key="2">
    <citation type="journal article" date="2014" name="Nat. Commun.">
        <title>The emerging biofuel crop Camelina sativa retains a highly undifferentiated hexaploid genome structure.</title>
        <authorList>
            <person name="Kagale S."/>
            <person name="Koh C."/>
            <person name="Nixon J."/>
            <person name="Bollina V."/>
            <person name="Clarke W.E."/>
            <person name="Tuteja R."/>
            <person name="Spillane C."/>
            <person name="Robinson S.J."/>
            <person name="Links M.G."/>
            <person name="Clarke C."/>
            <person name="Higgins E.E."/>
            <person name="Huebert T."/>
            <person name="Sharpe A.G."/>
            <person name="Parkin I.A."/>
        </authorList>
    </citation>
    <scope>NUCLEOTIDE SEQUENCE [LARGE SCALE GENOMIC DNA]</scope>
    <source>
        <strain evidence="10">r\DH55</strain>
    </source>
</reference>
<evidence type="ECO:0000256" key="3">
    <source>
        <dbReference type="ARBA" id="ARBA00022679"/>
    </source>
</evidence>
<evidence type="ECO:0000256" key="9">
    <source>
        <dbReference type="ARBA" id="ARBA00048679"/>
    </source>
</evidence>
<comment type="catalytic activity">
    <reaction evidence="9">
        <text>L-seryl-[protein] + ATP = O-phospho-L-seryl-[protein] + ADP + H(+)</text>
        <dbReference type="Rhea" id="RHEA:17989"/>
        <dbReference type="Rhea" id="RHEA-COMP:9863"/>
        <dbReference type="Rhea" id="RHEA-COMP:11604"/>
        <dbReference type="ChEBI" id="CHEBI:15378"/>
        <dbReference type="ChEBI" id="CHEBI:29999"/>
        <dbReference type="ChEBI" id="CHEBI:30616"/>
        <dbReference type="ChEBI" id="CHEBI:83421"/>
        <dbReference type="ChEBI" id="CHEBI:456216"/>
        <dbReference type="EC" id="2.7.11.1"/>
    </reaction>
</comment>
<reference evidence="11 12" key="3">
    <citation type="submission" date="2025-05" db="UniProtKB">
        <authorList>
            <consortium name="RefSeq"/>
        </authorList>
    </citation>
    <scope>IDENTIFICATION</scope>
    <source>
        <tissue evidence="11 12">Leaf</tissue>
    </source>
</reference>
<dbReference type="InterPro" id="IPR016024">
    <property type="entry name" value="ARM-type_fold"/>
</dbReference>
<dbReference type="GO" id="GO:0016301">
    <property type="term" value="F:kinase activity"/>
    <property type="evidence" value="ECO:0007669"/>
    <property type="project" value="UniProtKB-KW"/>
</dbReference>
<evidence type="ECO:0000313" key="10">
    <source>
        <dbReference type="Proteomes" id="UP000694864"/>
    </source>
</evidence>
<name>A0ABM0TG50_CAMSA</name>
<dbReference type="Proteomes" id="UP000694864">
    <property type="component" value="Chromosome 9"/>
</dbReference>
<organism evidence="10 12">
    <name type="scientific">Camelina sativa</name>
    <name type="common">False flax</name>
    <name type="synonym">Myagrum sativum</name>
    <dbReference type="NCBI Taxonomy" id="90675"/>
    <lineage>
        <taxon>Eukaryota</taxon>
        <taxon>Viridiplantae</taxon>
        <taxon>Streptophyta</taxon>
        <taxon>Embryophyta</taxon>
        <taxon>Tracheophyta</taxon>
        <taxon>Spermatophyta</taxon>
        <taxon>Magnoliopsida</taxon>
        <taxon>eudicotyledons</taxon>
        <taxon>Gunneridae</taxon>
        <taxon>Pentapetalae</taxon>
        <taxon>rosids</taxon>
        <taxon>malvids</taxon>
        <taxon>Brassicales</taxon>
        <taxon>Brassicaceae</taxon>
        <taxon>Camelineae</taxon>
        <taxon>Camelina</taxon>
    </lineage>
</organism>
<dbReference type="InterPro" id="IPR011989">
    <property type="entry name" value="ARM-like"/>
</dbReference>
<evidence type="ECO:0000313" key="11">
    <source>
        <dbReference type="RefSeq" id="XP_010425912.1"/>
    </source>
</evidence>
<evidence type="ECO:0000256" key="8">
    <source>
        <dbReference type="ARBA" id="ARBA00047899"/>
    </source>
</evidence>